<name>A0ACC0AY03_CATRO</name>
<evidence type="ECO:0000313" key="1">
    <source>
        <dbReference type="EMBL" id="KAI5665754.1"/>
    </source>
</evidence>
<organism evidence="1 2">
    <name type="scientific">Catharanthus roseus</name>
    <name type="common">Madagascar periwinkle</name>
    <name type="synonym">Vinca rosea</name>
    <dbReference type="NCBI Taxonomy" id="4058"/>
    <lineage>
        <taxon>Eukaryota</taxon>
        <taxon>Viridiplantae</taxon>
        <taxon>Streptophyta</taxon>
        <taxon>Embryophyta</taxon>
        <taxon>Tracheophyta</taxon>
        <taxon>Spermatophyta</taxon>
        <taxon>Magnoliopsida</taxon>
        <taxon>eudicotyledons</taxon>
        <taxon>Gunneridae</taxon>
        <taxon>Pentapetalae</taxon>
        <taxon>asterids</taxon>
        <taxon>lamiids</taxon>
        <taxon>Gentianales</taxon>
        <taxon>Apocynaceae</taxon>
        <taxon>Rauvolfioideae</taxon>
        <taxon>Vinceae</taxon>
        <taxon>Catharanthinae</taxon>
        <taxon>Catharanthus</taxon>
    </lineage>
</organism>
<protein>
    <submittedName>
        <fullName evidence="1">Uncharacterized protein</fullName>
    </submittedName>
</protein>
<keyword evidence="2" id="KW-1185">Reference proteome</keyword>
<evidence type="ECO:0000313" key="2">
    <source>
        <dbReference type="Proteomes" id="UP001060085"/>
    </source>
</evidence>
<sequence>MGTVGEQTGEQNNQQKRIDLNDYTVIKEGEAEILMHAKNEVFYNKTQVNNRDMSIAVLRAFIAKRKQEHETMVSRRSKTVPKESDKSISEADAMVDSITEDKITNGECEASEESSRDEPCSLSEEPARNPEGKGRGELKSPRVLEALSASGLRSLRYAREVEGIGQVVALDNDKASVEACRRNIKFNGSLACSKVESHLADARVYMLTHPKEFDLVDLDPYGSPSVFLDSAVQSVVDGGMLMCTATDMAVLCGSNGEVCYSKYGSYPLRGKYCHEMALRILLASIESHANRYKRYIVPVLSVQMDFYVRVFVRIYTSASAMKNTPLKLSYVYQCTGCDSFHLQPLGRTQSKNNSVRYLPGFGPVVSQECSDCGKKYNMGGPIWSAPIHDQEWVTSILADVKSMKNCYPAYDRISAVLTTISEELPDVPLFLSLHNLCATLKCTSPSAVIFRSAVINAGYRISGTHVNPLGLKTDAPMDIIWDIMRCWVKNHPVKAQPPELAGSVILAKEPVLQANFARAVASLSKAQAKKVARFLPNPERHWGPKVRAGRQITIKHVSLLGAEAVNSVINREEESDEPAAKRKKTEDLTSDS</sequence>
<comment type="caution">
    <text evidence="1">The sequence shown here is derived from an EMBL/GenBank/DDBJ whole genome shotgun (WGS) entry which is preliminary data.</text>
</comment>
<reference evidence="2" key="1">
    <citation type="journal article" date="2023" name="Nat. Plants">
        <title>Single-cell RNA sequencing provides a high-resolution roadmap for understanding the multicellular compartmentation of specialized metabolism.</title>
        <authorList>
            <person name="Sun S."/>
            <person name="Shen X."/>
            <person name="Li Y."/>
            <person name="Li Y."/>
            <person name="Wang S."/>
            <person name="Li R."/>
            <person name="Zhang H."/>
            <person name="Shen G."/>
            <person name="Guo B."/>
            <person name="Wei J."/>
            <person name="Xu J."/>
            <person name="St-Pierre B."/>
            <person name="Chen S."/>
            <person name="Sun C."/>
        </authorList>
    </citation>
    <scope>NUCLEOTIDE SEQUENCE [LARGE SCALE GENOMIC DNA]</scope>
</reference>
<dbReference type="EMBL" id="CM044704">
    <property type="protein sequence ID" value="KAI5665754.1"/>
    <property type="molecule type" value="Genomic_DNA"/>
</dbReference>
<proteinExistence type="predicted"/>
<gene>
    <name evidence="1" type="ORF">M9H77_15607</name>
</gene>
<dbReference type="Proteomes" id="UP001060085">
    <property type="component" value="Linkage Group LG04"/>
</dbReference>
<accession>A0ACC0AY03</accession>